<feature type="domain" description="PHD-type" evidence="7">
    <location>
        <begin position="140"/>
        <end position="255"/>
    </location>
</feature>
<evidence type="ECO:0000256" key="1">
    <source>
        <dbReference type="ARBA" id="ARBA00022723"/>
    </source>
</evidence>
<dbReference type="InterPro" id="IPR034732">
    <property type="entry name" value="EPHD"/>
</dbReference>
<dbReference type="Gene3D" id="3.30.40.10">
    <property type="entry name" value="Zinc/RING finger domain, C3HC4 (zinc finger)"/>
    <property type="match status" value="2"/>
</dbReference>
<dbReference type="InterPro" id="IPR011011">
    <property type="entry name" value="Znf_FYVE_PHD"/>
</dbReference>
<keyword evidence="1" id="KW-0479">Metal-binding</keyword>
<dbReference type="SMART" id="SM00249">
    <property type="entry name" value="PHD"/>
    <property type="match status" value="2"/>
</dbReference>
<dbReference type="PANTHER" id="PTHR13793:SF148">
    <property type="entry name" value="RING_FYVE_PHD ZINC FINGER SUPERFAMILY PROTEIN"/>
    <property type="match status" value="1"/>
</dbReference>
<evidence type="ECO:0000259" key="6">
    <source>
        <dbReference type="PROSITE" id="PS50016"/>
    </source>
</evidence>
<keyword evidence="3" id="KW-0862">Zinc</keyword>
<name>A0AAV9CDE8_ACOCL</name>
<evidence type="ECO:0000256" key="5">
    <source>
        <dbReference type="SAM" id="MobiDB-lite"/>
    </source>
</evidence>
<evidence type="ECO:0000259" key="7">
    <source>
        <dbReference type="PROSITE" id="PS51805"/>
    </source>
</evidence>
<evidence type="ECO:0000256" key="2">
    <source>
        <dbReference type="ARBA" id="ARBA00022771"/>
    </source>
</evidence>
<keyword evidence="2 4" id="KW-0863">Zinc-finger</keyword>
<dbReference type="Pfam" id="PF13832">
    <property type="entry name" value="zf-HC5HC2H_2"/>
    <property type="match status" value="1"/>
</dbReference>
<comment type="caution">
    <text evidence="8">The sequence shown here is derived from an EMBL/GenBank/DDBJ whole genome shotgun (WGS) entry which is preliminary data.</text>
</comment>
<dbReference type="GO" id="GO:0006357">
    <property type="term" value="P:regulation of transcription by RNA polymerase II"/>
    <property type="evidence" value="ECO:0007669"/>
    <property type="project" value="TreeGrafter"/>
</dbReference>
<accession>A0AAV9CDE8</accession>
<dbReference type="CDD" id="cd15571">
    <property type="entry name" value="ePHD"/>
    <property type="match status" value="1"/>
</dbReference>
<dbReference type="SUPFAM" id="SSF57903">
    <property type="entry name" value="FYVE/PHD zinc finger"/>
    <property type="match status" value="1"/>
</dbReference>
<dbReference type="GO" id="GO:0008270">
    <property type="term" value="F:zinc ion binding"/>
    <property type="evidence" value="ECO:0007669"/>
    <property type="project" value="UniProtKB-KW"/>
</dbReference>
<reference evidence="8" key="1">
    <citation type="journal article" date="2023" name="Nat. Commun.">
        <title>Diploid and tetraploid genomes of Acorus and the evolution of monocots.</title>
        <authorList>
            <person name="Ma L."/>
            <person name="Liu K.W."/>
            <person name="Li Z."/>
            <person name="Hsiao Y.Y."/>
            <person name="Qi Y."/>
            <person name="Fu T."/>
            <person name="Tang G.D."/>
            <person name="Zhang D."/>
            <person name="Sun W.H."/>
            <person name="Liu D.K."/>
            <person name="Li Y."/>
            <person name="Chen G.Z."/>
            <person name="Liu X.D."/>
            <person name="Liao X.Y."/>
            <person name="Jiang Y.T."/>
            <person name="Yu X."/>
            <person name="Hao Y."/>
            <person name="Huang J."/>
            <person name="Zhao X.W."/>
            <person name="Ke S."/>
            <person name="Chen Y.Y."/>
            <person name="Wu W.L."/>
            <person name="Hsu J.L."/>
            <person name="Lin Y.F."/>
            <person name="Huang M.D."/>
            <person name="Li C.Y."/>
            <person name="Huang L."/>
            <person name="Wang Z.W."/>
            <person name="Zhao X."/>
            <person name="Zhong W.Y."/>
            <person name="Peng D.H."/>
            <person name="Ahmad S."/>
            <person name="Lan S."/>
            <person name="Zhang J.S."/>
            <person name="Tsai W.C."/>
            <person name="Van de Peer Y."/>
            <person name="Liu Z.J."/>
        </authorList>
    </citation>
    <scope>NUCLEOTIDE SEQUENCE</scope>
    <source>
        <strain evidence="8">CP</strain>
    </source>
</reference>
<dbReference type="PROSITE" id="PS51805">
    <property type="entry name" value="EPHD"/>
    <property type="match status" value="1"/>
</dbReference>
<dbReference type="InterPro" id="IPR019787">
    <property type="entry name" value="Znf_PHD-finger"/>
</dbReference>
<evidence type="ECO:0000313" key="9">
    <source>
        <dbReference type="Proteomes" id="UP001180020"/>
    </source>
</evidence>
<dbReference type="Pfam" id="PF00628">
    <property type="entry name" value="PHD"/>
    <property type="match status" value="1"/>
</dbReference>
<dbReference type="CDD" id="cd15492">
    <property type="entry name" value="PHD_BRPF_JADE_like"/>
    <property type="match status" value="1"/>
</dbReference>
<evidence type="ECO:0000313" key="8">
    <source>
        <dbReference type="EMBL" id="KAK1286629.1"/>
    </source>
</evidence>
<sequence length="282" mass="30702">MENNKSLHDLPLLKRYKLLHQSSPLPTPTTYTPPAKKRVWALGPGSPLPLIDDEPEPKKLNLNLNEHPPEEEPKPTDDDDDGISCAVCGSTDGDPTDPIVFCDGCDLMVHATCYGDPLTRGVPDGDWLCSRCGSDDVTAGYDCCLCPMKGGGPTKPTVDGRWAHVLCAVLVPEVFFRDAEGREGIDCSEVPKERWMGRCYVCGVEGGGCVIECSEPKCGLGFHVSCGVGEELCIEYREGRGRSGGVVAGFCHDHTQLWKKQQLTGKFKIVPRERDAARKTKG</sequence>
<organism evidence="8 9">
    <name type="scientific">Acorus calamus</name>
    <name type="common">Sweet flag</name>
    <dbReference type="NCBI Taxonomy" id="4465"/>
    <lineage>
        <taxon>Eukaryota</taxon>
        <taxon>Viridiplantae</taxon>
        <taxon>Streptophyta</taxon>
        <taxon>Embryophyta</taxon>
        <taxon>Tracheophyta</taxon>
        <taxon>Spermatophyta</taxon>
        <taxon>Magnoliopsida</taxon>
        <taxon>Liliopsida</taxon>
        <taxon>Acoraceae</taxon>
        <taxon>Acorus</taxon>
    </lineage>
</organism>
<dbReference type="AlphaFoldDB" id="A0AAV9CDE8"/>
<protein>
    <submittedName>
        <fullName evidence="8">Histone-lysine N-methyltransferase ATX1</fullName>
    </submittedName>
</protein>
<gene>
    <name evidence="8" type="primary">ATX1</name>
    <name evidence="8" type="ORF">QJS10_CPB20g00432</name>
</gene>
<dbReference type="InterPro" id="IPR013083">
    <property type="entry name" value="Znf_RING/FYVE/PHD"/>
</dbReference>
<feature type="domain" description="PHD-type" evidence="6">
    <location>
        <begin position="82"/>
        <end position="135"/>
    </location>
</feature>
<dbReference type="EMBL" id="JAUJYO010000020">
    <property type="protein sequence ID" value="KAK1286629.1"/>
    <property type="molecule type" value="Genomic_DNA"/>
</dbReference>
<feature type="region of interest" description="Disordered" evidence="5">
    <location>
        <begin position="17"/>
        <end position="86"/>
    </location>
</feature>
<feature type="compositionally biased region" description="Basic and acidic residues" evidence="5">
    <location>
        <begin position="67"/>
        <end position="76"/>
    </location>
</feature>
<keyword evidence="9" id="KW-1185">Reference proteome</keyword>
<dbReference type="PANTHER" id="PTHR13793">
    <property type="entry name" value="PHD FINGER PROTEINS"/>
    <property type="match status" value="1"/>
</dbReference>
<evidence type="ECO:0000256" key="4">
    <source>
        <dbReference type="PROSITE-ProRule" id="PRU00146"/>
    </source>
</evidence>
<reference evidence="8" key="2">
    <citation type="submission" date="2023-06" db="EMBL/GenBank/DDBJ databases">
        <authorList>
            <person name="Ma L."/>
            <person name="Liu K.-W."/>
            <person name="Li Z."/>
            <person name="Hsiao Y.-Y."/>
            <person name="Qi Y."/>
            <person name="Fu T."/>
            <person name="Tang G."/>
            <person name="Zhang D."/>
            <person name="Sun W.-H."/>
            <person name="Liu D.-K."/>
            <person name="Li Y."/>
            <person name="Chen G.-Z."/>
            <person name="Liu X.-D."/>
            <person name="Liao X.-Y."/>
            <person name="Jiang Y.-T."/>
            <person name="Yu X."/>
            <person name="Hao Y."/>
            <person name="Huang J."/>
            <person name="Zhao X.-W."/>
            <person name="Ke S."/>
            <person name="Chen Y.-Y."/>
            <person name="Wu W.-L."/>
            <person name="Hsu J.-L."/>
            <person name="Lin Y.-F."/>
            <person name="Huang M.-D."/>
            <person name="Li C.-Y."/>
            <person name="Huang L."/>
            <person name="Wang Z.-W."/>
            <person name="Zhao X."/>
            <person name="Zhong W.-Y."/>
            <person name="Peng D.-H."/>
            <person name="Ahmad S."/>
            <person name="Lan S."/>
            <person name="Zhang J.-S."/>
            <person name="Tsai W.-C."/>
            <person name="Van De Peer Y."/>
            <person name="Liu Z.-J."/>
        </authorList>
    </citation>
    <scope>NUCLEOTIDE SEQUENCE</scope>
    <source>
        <strain evidence="8">CP</strain>
        <tissue evidence="8">Leaves</tissue>
    </source>
</reference>
<dbReference type="Proteomes" id="UP001180020">
    <property type="component" value="Unassembled WGS sequence"/>
</dbReference>
<evidence type="ECO:0000256" key="3">
    <source>
        <dbReference type="ARBA" id="ARBA00022833"/>
    </source>
</evidence>
<dbReference type="InterPro" id="IPR050701">
    <property type="entry name" value="Histone_Mod_Regulator"/>
</dbReference>
<dbReference type="PROSITE" id="PS50016">
    <property type="entry name" value="ZF_PHD_2"/>
    <property type="match status" value="1"/>
</dbReference>
<proteinExistence type="predicted"/>
<dbReference type="InterPro" id="IPR001965">
    <property type="entry name" value="Znf_PHD"/>
</dbReference>